<evidence type="ECO:0000313" key="2">
    <source>
        <dbReference type="EMBL" id="GII78763.1"/>
    </source>
</evidence>
<feature type="domain" description="Methyltransferase type 11" evidence="1">
    <location>
        <begin position="58"/>
        <end position="149"/>
    </location>
</feature>
<evidence type="ECO:0000313" key="3">
    <source>
        <dbReference type="Proteomes" id="UP000655287"/>
    </source>
</evidence>
<dbReference type="Proteomes" id="UP000655287">
    <property type="component" value="Unassembled WGS sequence"/>
</dbReference>
<gene>
    <name evidence="2" type="ORF">Sru01_37450</name>
</gene>
<dbReference type="PANTHER" id="PTHR43591">
    <property type="entry name" value="METHYLTRANSFERASE"/>
    <property type="match status" value="1"/>
</dbReference>
<name>A0A919V2B4_9ACTN</name>
<accession>A0A919V2B4</accession>
<dbReference type="CDD" id="cd02440">
    <property type="entry name" value="AdoMet_MTases"/>
    <property type="match status" value="1"/>
</dbReference>
<dbReference type="Gene3D" id="3.40.50.150">
    <property type="entry name" value="Vaccinia Virus protein VP39"/>
    <property type="match status" value="1"/>
</dbReference>
<sequence length="265" mass="28223">MSTLSPMLADMSNEHATVENEDPALLRLLDTADALPGAAMLRAWTYELLRPAPGAAVVDVGCGGGRAVAELVERGANAIGVDADPRMVAAARRRWPGTDVRLGDAADLPLGDCEVHGYRADKVLHELLDPVAALVEARRVLAPGGRIVLVGQDWDTIVIDSADPALTRAMVHARADTVASPRVARACRNLLLDGGFTEVTVEVRTAVFTGDRMLPMLRGLAETARAAGVDGRERVDGWLADQERRAAADRLFIALPLFITAATRP</sequence>
<organism evidence="2 3">
    <name type="scientific">Sphaerisporangium rufum</name>
    <dbReference type="NCBI Taxonomy" id="1381558"/>
    <lineage>
        <taxon>Bacteria</taxon>
        <taxon>Bacillati</taxon>
        <taxon>Actinomycetota</taxon>
        <taxon>Actinomycetes</taxon>
        <taxon>Streptosporangiales</taxon>
        <taxon>Streptosporangiaceae</taxon>
        <taxon>Sphaerisporangium</taxon>
    </lineage>
</organism>
<dbReference type="EMBL" id="BOOU01000052">
    <property type="protein sequence ID" value="GII78763.1"/>
    <property type="molecule type" value="Genomic_DNA"/>
</dbReference>
<dbReference type="GO" id="GO:0008757">
    <property type="term" value="F:S-adenosylmethionine-dependent methyltransferase activity"/>
    <property type="evidence" value="ECO:0007669"/>
    <property type="project" value="InterPro"/>
</dbReference>
<dbReference type="Pfam" id="PF08241">
    <property type="entry name" value="Methyltransf_11"/>
    <property type="match status" value="1"/>
</dbReference>
<comment type="caution">
    <text evidence="2">The sequence shown here is derived from an EMBL/GenBank/DDBJ whole genome shotgun (WGS) entry which is preliminary data.</text>
</comment>
<keyword evidence="2" id="KW-0489">Methyltransferase</keyword>
<dbReference type="SUPFAM" id="SSF53335">
    <property type="entry name" value="S-adenosyl-L-methionine-dependent methyltransferases"/>
    <property type="match status" value="1"/>
</dbReference>
<dbReference type="InterPro" id="IPR013216">
    <property type="entry name" value="Methyltransf_11"/>
</dbReference>
<dbReference type="PANTHER" id="PTHR43591:SF24">
    <property type="entry name" value="2-METHOXY-6-POLYPRENYL-1,4-BENZOQUINOL METHYLASE, MITOCHONDRIAL"/>
    <property type="match status" value="1"/>
</dbReference>
<reference evidence="2" key="1">
    <citation type="submission" date="2021-01" db="EMBL/GenBank/DDBJ databases">
        <title>Whole genome shotgun sequence of Sphaerisporangium rufum NBRC 109079.</title>
        <authorList>
            <person name="Komaki H."/>
            <person name="Tamura T."/>
        </authorList>
    </citation>
    <scope>NUCLEOTIDE SEQUENCE</scope>
    <source>
        <strain evidence="2">NBRC 109079</strain>
    </source>
</reference>
<dbReference type="GO" id="GO:0032259">
    <property type="term" value="P:methylation"/>
    <property type="evidence" value="ECO:0007669"/>
    <property type="project" value="UniProtKB-KW"/>
</dbReference>
<dbReference type="InterPro" id="IPR029063">
    <property type="entry name" value="SAM-dependent_MTases_sf"/>
</dbReference>
<proteinExistence type="predicted"/>
<keyword evidence="3" id="KW-1185">Reference proteome</keyword>
<protein>
    <submittedName>
        <fullName evidence="2">Methyltransferase</fullName>
    </submittedName>
</protein>
<dbReference type="AlphaFoldDB" id="A0A919V2B4"/>
<keyword evidence="2" id="KW-0808">Transferase</keyword>
<evidence type="ECO:0000259" key="1">
    <source>
        <dbReference type="Pfam" id="PF08241"/>
    </source>
</evidence>